<dbReference type="Gene3D" id="3.10.170.10">
    <property type="match status" value="1"/>
</dbReference>
<keyword evidence="3" id="KW-1185">Reference proteome</keyword>
<organism evidence="2 3">
    <name type="scientific">Elysia marginata</name>
    <dbReference type="NCBI Taxonomy" id="1093978"/>
    <lineage>
        <taxon>Eukaryota</taxon>
        <taxon>Metazoa</taxon>
        <taxon>Spiralia</taxon>
        <taxon>Lophotrochozoa</taxon>
        <taxon>Mollusca</taxon>
        <taxon>Gastropoda</taxon>
        <taxon>Heterobranchia</taxon>
        <taxon>Euthyneura</taxon>
        <taxon>Panpulmonata</taxon>
        <taxon>Sacoglossa</taxon>
        <taxon>Placobranchoidea</taxon>
        <taxon>Plakobranchidae</taxon>
        <taxon>Elysia</taxon>
    </lineage>
</organism>
<dbReference type="PANTHER" id="PTHR33794">
    <property type="entry name" value="BACILLOLYSIN"/>
    <property type="match status" value="1"/>
</dbReference>
<evidence type="ECO:0000313" key="3">
    <source>
        <dbReference type="Proteomes" id="UP000762676"/>
    </source>
</evidence>
<gene>
    <name evidence="2" type="ORF">ElyMa_006925300</name>
</gene>
<reference evidence="2 3" key="1">
    <citation type="journal article" date="2021" name="Elife">
        <title>Chloroplast acquisition without the gene transfer in kleptoplastic sea slugs, Plakobranchus ocellatus.</title>
        <authorList>
            <person name="Maeda T."/>
            <person name="Takahashi S."/>
            <person name="Yoshida T."/>
            <person name="Shimamura S."/>
            <person name="Takaki Y."/>
            <person name="Nagai Y."/>
            <person name="Toyoda A."/>
            <person name="Suzuki Y."/>
            <person name="Arimoto A."/>
            <person name="Ishii H."/>
            <person name="Satoh N."/>
            <person name="Nishiyama T."/>
            <person name="Hasebe M."/>
            <person name="Maruyama T."/>
            <person name="Minagawa J."/>
            <person name="Obokata J."/>
            <person name="Shigenobu S."/>
        </authorList>
    </citation>
    <scope>NUCLEOTIDE SEQUENCE [LARGE SCALE GENOMIC DNA]</scope>
</reference>
<accession>A0AAV4JI89</accession>
<dbReference type="SUPFAM" id="SSF55486">
    <property type="entry name" value="Metalloproteases ('zincins'), catalytic domain"/>
    <property type="match status" value="1"/>
</dbReference>
<dbReference type="GO" id="GO:0004222">
    <property type="term" value="F:metalloendopeptidase activity"/>
    <property type="evidence" value="ECO:0007669"/>
    <property type="project" value="InterPro"/>
</dbReference>
<dbReference type="InterPro" id="IPR050728">
    <property type="entry name" value="Zinc_Metalloprotease_M4"/>
</dbReference>
<protein>
    <submittedName>
        <fullName evidence="2">Peptidase</fullName>
    </submittedName>
</protein>
<proteinExistence type="predicted"/>
<dbReference type="PANTHER" id="PTHR33794:SF1">
    <property type="entry name" value="BACILLOLYSIN"/>
    <property type="match status" value="1"/>
</dbReference>
<feature type="domain" description="Peptidase M4" evidence="1">
    <location>
        <begin position="31"/>
        <end position="79"/>
    </location>
</feature>
<dbReference type="InterPro" id="IPR013856">
    <property type="entry name" value="Peptidase_M4_domain"/>
</dbReference>
<evidence type="ECO:0000259" key="1">
    <source>
        <dbReference type="Pfam" id="PF01447"/>
    </source>
</evidence>
<name>A0AAV4JI89_9GAST</name>
<dbReference type="PRINTS" id="PR00730">
    <property type="entry name" value="THERMOLYSIN"/>
</dbReference>
<dbReference type="Proteomes" id="UP000762676">
    <property type="component" value="Unassembled WGS sequence"/>
</dbReference>
<evidence type="ECO:0000313" key="2">
    <source>
        <dbReference type="EMBL" id="GFS21455.1"/>
    </source>
</evidence>
<comment type="caution">
    <text evidence="2">The sequence shown here is derived from an EMBL/GenBank/DDBJ whole genome shotgun (WGS) entry which is preliminary data.</text>
</comment>
<dbReference type="Pfam" id="PF01447">
    <property type="entry name" value="Peptidase_M4"/>
    <property type="match status" value="1"/>
</dbReference>
<dbReference type="EMBL" id="BMAT01013853">
    <property type="protein sequence ID" value="GFS21455.1"/>
    <property type="molecule type" value="Genomic_DNA"/>
</dbReference>
<dbReference type="GO" id="GO:0006508">
    <property type="term" value="P:proteolysis"/>
    <property type="evidence" value="ECO:0007669"/>
    <property type="project" value="InterPro"/>
</dbReference>
<sequence>MRAVRPWFLDFLFYPTQEWYNYVTLNNPIPYAKAHYRKNYVNAYWDGRSMVFGDGDGRSYYPLTGLDTAAHELGHGVTEKASNLIYRSGVDR</sequence>
<dbReference type="InterPro" id="IPR023612">
    <property type="entry name" value="Peptidase_M4"/>
</dbReference>
<dbReference type="AlphaFoldDB" id="A0AAV4JI89"/>